<reference evidence="7 8" key="1">
    <citation type="submission" date="2024-09" db="EMBL/GenBank/DDBJ databases">
        <title>Itraconazole resistance in Madurella fahalii resulting from another homologue of gene encoding cytochrome P450 14-alpha sterol demethylase (CYP51).</title>
        <authorList>
            <person name="Yoshioka I."/>
            <person name="Fahal A.H."/>
            <person name="Kaneko S."/>
            <person name="Yaguchi T."/>
        </authorList>
    </citation>
    <scope>NUCLEOTIDE SEQUENCE [LARGE SCALE GENOMIC DNA]</scope>
    <source>
        <strain evidence="7 8">IFM 68171</strain>
    </source>
</reference>
<evidence type="ECO:0000256" key="5">
    <source>
        <dbReference type="PROSITE-ProRule" id="PRU00708"/>
    </source>
</evidence>
<dbReference type="GeneID" id="98174909"/>
<feature type="region of interest" description="Disordered" evidence="6">
    <location>
        <begin position="922"/>
        <end position="969"/>
    </location>
</feature>
<proteinExistence type="inferred from homology"/>
<evidence type="ECO:0008006" key="9">
    <source>
        <dbReference type="Google" id="ProtNLM"/>
    </source>
</evidence>
<dbReference type="PROSITE" id="PS51375">
    <property type="entry name" value="PPR"/>
    <property type="match status" value="2"/>
</dbReference>
<dbReference type="EMBL" id="BAAFSV010000002">
    <property type="protein sequence ID" value="GAB1313956.1"/>
    <property type="molecule type" value="Genomic_DNA"/>
</dbReference>
<comment type="function">
    <text evidence="3">Regulates mitochondrial small subunit maturation by controlling 15S rRNA 5'-end processing. Localizes to the 5' precursor of the 15S rRNA in a position that is subsequently occupied by mS47 in the mature yeast mtSSU. Uses structure and sequence-specific RNA recognition, binding to a single-stranded region of the precursor and specifically recognizing bases -6 to -1. The exchange of Ccm1 for mS47 is coupled to the irreversible removal of precursor rRNA that is accompanied by conformational changes of the mitoribosomal proteins uS5m and mS26. These conformational changes signal completion of 5'-end rRNA processing through protection of the mature 5'-end of the 15S rRNA and stabilization of mS47. The removal of the 5' precursor together with the dissociation of Ccm1 may be catalyzed by the 5'-3' exoribonuclease Pet127. Involved in the specific removal of group I introns in mitochondrial encoded transcripts.</text>
</comment>
<feature type="region of interest" description="Disordered" evidence="6">
    <location>
        <begin position="834"/>
        <end position="872"/>
    </location>
</feature>
<dbReference type="InterPro" id="IPR002885">
    <property type="entry name" value="PPR_rpt"/>
</dbReference>
<dbReference type="NCBIfam" id="TIGR00756">
    <property type="entry name" value="PPR"/>
    <property type="match status" value="2"/>
</dbReference>
<dbReference type="PANTHER" id="PTHR47447">
    <property type="entry name" value="OS03G0856100 PROTEIN"/>
    <property type="match status" value="1"/>
</dbReference>
<name>A0ABQ0G888_9PEZI</name>
<feature type="compositionally biased region" description="Basic and acidic residues" evidence="6">
    <location>
        <begin position="956"/>
        <end position="969"/>
    </location>
</feature>
<evidence type="ECO:0000313" key="7">
    <source>
        <dbReference type="EMBL" id="GAB1313956.1"/>
    </source>
</evidence>
<dbReference type="RefSeq" id="XP_070915687.1">
    <property type="nucleotide sequence ID" value="XM_071059586.1"/>
</dbReference>
<feature type="compositionally biased region" description="Polar residues" evidence="6">
    <location>
        <begin position="54"/>
        <end position="66"/>
    </location>
</feature>
<feature type="region of interest" description="Disordered" evidence="6">
    <location>
        <begin position="54"/>
        <end position="147"/>
    </location>
</feature>
<keyword evidence="2" id="KW-0677">Repeat</keyword>
<dbReference type="Pfam" id="PF13041">
    <property type="entry name" value="PPR_2"/>
    <property type="match status" value="1"/>
</dbReference>
<comment type="caution">
    <text evidence="7">The sequence shown here is derived from an EMBL/GenBank/DDBJ whole genome shotgun (WGS) entry which is preliminary data.</text>
</comment>
<dbReference type="InterPro" id="IPR011990">
    <property type="entry name" value="TPR-like_helical_dom_sf"/>
</dbReference>
<dbReference type="Pfam" id="PF01535">
    <property type="entry name" value="PPR"/>
    <property type="match status" value="1"/>
</dbReference>
<evidence type="ECO:0000256" key="1">
    <source>
        <dbReference type="ARBA" id="ARBA00006192"/>
    </source>
</evidence>
<protein>
    <recommendedName>
        <fullName evidence="9">Pentatricopeptide repeat protein</fullName>
    </recommendedName>
</protein>
<organism evidence="7 8">
    <name type="scientific">Madurella fahalii</name>
    <dbReference type="NCBI Taxonomy" id="1157608"/>
    <lineage>
        <taxon>Eukaryota</taxon>
        <taxon>Fungi</taxon>
        <taxon>Dikarya</taxon>
        <taxon>Ascomycota</taxon>
        <taxon>Pezizomycotina</taxon>
        <taxon>Sordariomycetes</taxon>
        <taxon>Sordariomycetidae</taxon>
        <taxon>Sordariales</taxon>
        <taxon>Sordariales incertae sedis</taxon>
        <taxon>Madurella</taxon>
    </lineage>
</organism>
<keyword evidence="8" id="KW-1185">Reference proteome</keyword>
<evidence type="ECO:0000256" key="3">
    <source>
        <dbReference type="ARBA" id="ARBA00044493"/>
    </source>
</evidence>
<feature type="repeat" description="PPR" evidence="5">
    <location>
        <begin position="732"/>
        <end position="769"/>
    </location>
</feature>
<comment type="subunit">
    <text evidence="4">Binds to mitochondrial small subunit 15S rRNA.</text>
</comment>
<sequence length="969" mass="108660">MIRRAGFICRSCVVAYAQQLQRQVEARGPNLVRHSSTSQAPSAANTGIAPETFVNTLGTAPSNPEAQIQAHGHRSKSVSHPQKSTRSRRNSRGHGAGRGSQQLVPPRHLPKRAQKAIPHAQRGKRGWKSRAPRRFNPNSPPRGPNFHLRYKNCVETLRLQERVTPASFKWIDERYKLWDHKFHAAWECMVRPGSNPGPGRQKTGGAQQLKKLLRAKSVEDMRRIWQANPLRKRLFNWPYIMVACLHGHPDRAAQVLEATVDPSVTPFYAVADVLAFIVRQNATLPEDDRSKRMAALPGLLLHILRCSPRGTFQFRQWVVYGTIAGCTDRQILSELYSELLQYGHPLHAHTRLQIASRLAKDVRYKSLVLQILDEIVKKRWVNVNSPVFASVVTSLLTFPRVNENETRTSLLQPQSLIRLQSQIYEGIVRWQVFTPNLITHTVLMRNLCQNNELEAAWNLYDIMRDQGIEPDPAVYATLLAGSKSAGNIESTRFVLDEAPAEVLRNPLICNDLLHNILTTGLREAAERFAFKRAISKQSKMPRFAGFPIMLQLYAKYFKSEPLQKLIPSDLNSFLAEDVRPADAERWDPIIDQLPAFEPQELLEPGSDTLYIMIIGYIKSLPDAYSIIAFYSRFRVLLKTGNEYATALVRLGSRVHDVVIKAVTKWDNMLRAAMSILEDMLKDAAAREANAVAAEGTVTTTTKAAKSPMTDYQPHQHPPQVDPTDVPVHPAPSRYTWNIILDACLRQRQANVQAQALRILQMMRQYGIEPCKVTWTTLIAGYARWQQPHLAESTLSVMHEVGYGVSEEVKRALSLVRDPTAAADLLRQAAELEAEAEAEAEGTDVQRLGGEKGHLETEGGGGELAAAQRQTVDNEGERVAAAVTAVEQAATVWFETRPLDGERQHMADDRPETDDFLRMWAELDSMDDGQRGGRKRRGRSAEPGSSRIGKTMGDNGPDPRPRAMPSDKGD</sequence>
<feature type="compositionally biased region" description="Basic residues" evidence="6">
    <location>
        <begin position="121"/>
        <end position="133"/>
    </location>
</feature>
<dbReference type="PANTHER" id="PTHR47447:SF24">
    <property type="entry name" value="PENTATRICOPEPTIDE REPEAT-CONTAINING PROTEIN"/>
    <property type="match status" value="1"/>
</dbReference>
<gene>
    <name evidence="7" type="ORF">MFIFM68171_04166</name>
</gene>
<dbReference type="Gene3D" id="1.25.40.10">
    <property type="entry name" value="Tetratricopeptide repeat domain"/>
    <property type="match status" value="2"/>
</dbReference>
<evidence type="ECO:0000313" key="8">
    <source>
        <dbReference type="Proteomes" id="UP001628179"/>
    </source>
</evidence>
<evidence type="ECO:0000256" key="2">
    <source>
        <dbReference type="ARBA" id="ARBA00022737"/>
    </source>
</evidence>
<feature type="repeat" description="PPR" evidence="5">
    <location>
        <begin position="436"/>
        <end position="470"/>
    </location>
</feature>
<comment type="similarity">
    <text evidence="1">Belongs to the CCM1 family.</text>
</comment>
<dbReference type="Proteomes" id="UP001628179">
    <property type="component" value="Unassembled WGS sequence"/>
</dbReference>
<accession>A0ABQ0G888</accession>
<evidence type="ECO:0000256" key="6">
    <source>
        <dbReference type="SAM" id="MobiDB-lite"/>
    </source>
</evidence>
<feature type="compositionally biased region" description="Basic residues" evidence="6">
    <location>
        <begin position="71"/>
        <end position="92"/>
    </location>
</feature>
<evidence type="ECO:0000256" key="4">
    <source>
        <dbReference type="ARBA" id="ARBA00044511"/>
    </source>
</evidence>